<dbReference type="InterPro" id="IPR011989">
    <property type="entry name" value="ARM-like"/>
</dbReference>
<organism evidence="9 10">
    <name type="scientific">Malassezia pachydermatis</name>
    <dbReference type="NCBI Taxonomy" id="77020"/>
    <lineage>
        <taxon>Eukaryota</taxon>
        <taxon>Fungi</taxon>
        <taxon>Dikarya</taxon>
        <taxon>Basidiomycota</taxon>
        <taxon>Ustilaginomycotina</taxon>
        <taxon>Malasseziomycetes</taxon>
        <taxon>Malasseziales</taxon>
        <taxon>Malasseziaceae</taxon>
        <taxon>Malassezia</taxon>
    </lineage>
</organism>
<dbReference type="PANTHER" id="PTHR22781">
    <property type="entry name" value="DELTA ADAPTIN-RELATED"/>
    <property type="match status" value="1"/>
</dbReference>
<dbReference type="GO" id="GO:0006896">
    <property type="term" value="P:Golgi to vacuole transport"/>
    <property type="evidence" value="ECO:0007669"/>
    <property type="project" value="TreeGrafter"/>
</dbReference>
<evidence type="ECO:0000256" key="2">
    <source>
        <dbReference type="ARBA" id="ARBA00006613"/>
    </source>
</evidence>
<dbReference type="InterPro" id="IPR017105">
    <property type="entry name" value="AP3_complex_dsu"/>
</dbReference>
<accession>A0A0M8MW35</accession>
<dbReference type="GO" id="GO:0010008">
    <property type="term" value="C:endosome membrane"/>
    <property type="evidence" value="ECO:0007669"/>
    <property type="project" value="TreeGrafter"/>
</dbReference>
<keyword evidence="4" id="KW-0677">Repeat</keyword>
<dbReference type="PANTHER" id="PTHR22781:SF12">
    <property type="entry name" value="AP-3 COMPLEX SUBUNIT DELTA-1"/>
    <property type="match status" value="1"/>
</dbReference>
<dbReference type="GO" id="GO:0006623">
    <property type="term" value="P:protein targeting to vacuole"/>
    <property type="evidence" value="ECO:0007669"/>
    <property type="project" value="TreeGrafter"/>
</dbReference>
<dbReference type="RefSeq" id="XP_017992343.1">
    <property type="nucleotide sequence ID" value="XM_018135674.1"/>
</dbReference>
<feature type="compositionally biased region" description="Basic residues" evidence="7">
    <location>
        <begin position="738"/>
        <end position="747"/>
    </location>
</feature>
<proteinExistence type="inferred from homology"/>
<dbReference type="Proteomes" id="UP000037751">
    <property type="component" value="Unassembled WGS sequence"/>
</dbReference>
<feature type="region of interest" description="Disordered" evidence="7">
    <location>
        <begin position="614"/>
        <end position="634"/>
    </location>
</feature>
<dbReference type="InterPro" id="IPR016024">
    <property type="entry name" value="ARM-type_fold"/>
</dbReference>
<keyword evidence="5" id="KW-0653">Protein transport</keyword>
<evidence type="ECO:0000256" key="1">
    <source>
        <dbReference type="ARBA" id="ARBA00004308"/>
    </source>
</evidence>
<feature type="compositionally biased region" description="Basic and acidic residues" evidence="7">
    <location>
        <begin position="699"/>
        <end position="725"/>
    </location>
</feature>
<name>A0A0M8MW35_9BASI</name>
<dbReference type="Gene3D" id="1.25.10.10">
    <property type="entry name" value="Leucine-rich Repeat Variant"/>
    <property type="match status" value="1"/>
</dbReference>
<comment type="similarity">
    <text evidence="2">Belongs to the adaptor complexes large subunit family.</text>
</comment>
<evidence type="ECO:0000313" key="10">
    <source>
        <dbReference type="Proteomes" id="UP000037751"/>
    </source>
</evidence>
<evidence type="ECO:0000256" key="3">
    <source>
        <dbReference type="ARBA" id="ARBA00022448"/>
    </source>
</evidence>
<dbReference type="VEuPathDB" id="FungiDB:Malapachy_1164"/>
<sequence length="802" mass="89107">MFEKSLSALIKGLRSHRGKDEAKYVASMLEEIRAEIKSADMDIKAEAVLKLAYLQMLGYRVSSASFHILETMASSKYHIKHIGYLAATLCWAEDTEVLILATNLIKKDLHSAAHLDVLAALHGLSHVITQELAQHLVDDISVMLTHSRALVRKRAVLVLYSAITKCPDILDRTWERLRDLLCDEHQSVATATVNVICELARRNPAPFVTLSPQLFQILTTTSNNWLLIKVVKLFGALAPVEPRLVRKLQKPLTEIISTTPAMSLLYECIHTTIIGGMLQGPGSEELAWRCVDNLGHFLNDEDQNLRYIALLALGKLIPTHPHLVAQHQETILNSISHPDLTIRLRALDLACHLAESPSSLQSVVEALMNFLEKQPTAAVSDSATQSLSTILETENATSVDPSSLPPSSTAAMTNFRIQVIESILDLGSAEQYAHISDPSWYLDTLVRLVDLAHAAIVPRIVTQLTEFVFLHPSIQSQACEMLLPMLLDAEMYSRDNPTSEVIRAGAAICSEFVNEVEDVPALVRALVQDQVKELSPQTMAVSIHSALKLYAYWAASLASTWTEETKTSLLALTEHMSAQLTSFARLEDTEVHERVQEGLQLFVLIQKGLEAVKDQPAAPKHADEDWGEKPSEDAAGPRALHLLLPLYYVRSEEATPPAPLPASMNLRAWIAPESSWKKVWDAIEPTPVRSKPKVRREHMKSPEPVPEKQDTESRTKPSPQRREYMDNPFYLDSSSSSRTKKSTRKKNSAPVTSPQDQDDLTDVPIVKLDLSDLTPKPASDTPTANSQVQPKMVARKKTSRRK</sequence>
<dbReference type="EMBL" id="LGAV01000003">
    <property type="protein sequence ID" value="KOS14711.1"/>
    <property type="molecule type" value="Genomic_DNA"/>
</dbReference>
<protein>
    <submittedName>
        <fullName evidence="9">Adaptor protein complex ap-3 delta subunit</fullName>
    </submittedName>
</protein>
<evidence type="ECO:0000259" key="8">
    <source>
        <dbReference type="Pfam" id="PF01602"/>
    </source>
</evidence>
<reference evidence="9 10" key="1">
    <citation type="submission" date="2015-07" db="EMBL/GenBank/DDBJ databases">
        <title>Draft Genome Sequence of Malassezia furfur CBS1878 and Malassezia pachydermatis CBS1879.</title>
        <authorList>
            <person name="Triana S."/>
            <person name="Ohm R."/>
            <person name="Gonzalez A."/>
            <person name="DeCock H."/>
            <person name="Restrepo S."/>
            <person name="Celis A."/>
        </authorList>
    </citation>
    <scope>NUCLEOTIDE SEQUENCE [LARGE SCALE GENOMIC DNA]</scope>
    <source>
        <strain evidence="9 10">CBS 1879</strain>
    </source>
</reference>
<keyword evidence="10" id="KW-1185">Reference proteome</keyword>
<feature type="compositionally biased region" description="Basic and acidic residues" evidence="7">
    <location>
        <begin position="620"/>
        <end position="632"/>
    </location>
</feature>
<evidence type="ECO:0000256" key="4">
    <source>
        <dbReference type="ARBA" id="ARBA00022737"/>
    </source>
</evidence>
<gene>
    <name evidence="9" type="ORF">Malapachy_1164</name>
</gene>
<dbReference type="SUPFAM" id="SSF48371">
    <property type="entry name" value="ARM repeat"/>
    <property type="match status" value="1"/>
</dbReference>
<feature type="region of interest" description="Disordered" evidence="7">
    <location>
        <begin position="688"/>
        <end position="802"/>
    </location>
</feature>
<feature type="domain" description="Clathrin/coatomer adaptor adaptin-like N-terminal" evidence="8">
    <location>
        <begin position="21"/>
        <end position="602"/>
    </location>
</feature>
<evidence type="ECO:0000256" key="5">
    <source>
        <dbReference type="ARBA" id="ARBA00022927"/>
    </source>
</evidence>
<keyword evidence="6" id="KW-0472">Membrane</keyword>
<feature type="compositionally biased region" description="Basic residues" evidence="7">
    <location>
        <begin position="793"/>
        <end position="802"/>
    </location>
</feature>
<dbReference type="PIRSF" id="PIRSF037092">
    <property type="entry name" value="AP3_complex_delta"/>
    <property type="match status" value="1"/>
</dbReference>
<dbReference type="STRING" id="77020.A0A0M8MW35"/>
<comment type="subcellular location">
    <subcellularLocation>
        <location evidence="1">Endomembrane system</location>
    </subcellularLocation>
</comment>
<dbReference type="InterPro" id="IPR002553">
    <property type="entry name" value="Clathrin/coatomer_adapt-like_N"/>
</dbReference>
<dbReference type="OrthoDB" id="10264595at2759"/>
<evidence type="ECO:0000256" key="7">
    <source>
        <dbReference type="SAM" id="MobiDB-lite"/>
    </source>
</evidence>
<comment type="caution">
    <text evidence="9">The sequence shown here is derived from an EMBL/GenBank/DDBJ whole genome shotgun (WGS) entry which is preliminary data.</text>
</comment>
<evidence type="ECO:0000313" key="9">
    <source>
        <dbReference type="EMBL" id="KOS14711.1"/>
    </source>
</evidence>
<keyword evidence="3" id="KW-0813">Transport</keyword>
<dbReference type="Pfam" id="PF01602">
    <property type="entry name" value="Adaptin_N"/>
    <property type="match status" value="1"/>
</dbReference>
<evidence type="ECO:0000256" key="6">
    <source>
        <dbReference type="ARBA" id="ARBA00023136"/>
    </source>
</evidence>
<feature type="compositionally biased region" description="Polar residues" evidence="7">
    <location>
        <begin position="780"/>
        <end position="789"/>
    </location>
</feature>
<dbReference type="GeneID" id="28727549"/>
<dbReference type="AlphaFoldDB" id="A0A0M8MW35"/>
<dbReference type="GO" id="GO:0030123">
    <property type="term" value="C:AP-3 adaptor complex"/>
    <property type="evidence" value="ECO:0007669"/>
    <property type="project" value="InterPro"/>
</dbReference>